<evidence type="ECO:0000313" key="8">
    <source>
        <dbReference type="Proteomes" id="UP000250028"/>
    </source>
</evidence>
<dbReference type="InterPro" id="IPR051313">
    <property type="entry name" value="Bact_iron-sidero_bind"/>
</dbReference>
<evidence type="ECO:0000256" key="1">
    <source>
        <dbReference type="ARBA" id="ARBA00004196"/>
    </source>
</evidence>
<dbReference type="EMBL" id="UESZ01000001">
    <property type="protein sequence ID" value="SSA36179.1"/>
    <property type="molecule type" value="Genomic_DNA"/>
</dbReference>
<dbReference type="GO" id="GO:1901678">
    <property type="term" value="P:iron coordination entity transport"/>
    <property type="evidence" value="ECO:0007669"/>
    <property type="project" value="UniProtKB-ARBA"/>
</dbReference>
<evidence type="ECO:0000259" key="6">
    <source>
        <dbReference type="PROSITE" id="PS50983"/>
    </source>
</evidence>
<dbReference type="OrthoDB" id="1846031at2"/>
<dbReference type="Gene3D" id="3.40.50.1980">
    <property type="entry name" value="Nitrogenase molybdenum iron protein domain"/>
    <property type="match status" value="2"/>
</dbReference>
<dbReference type="GO" id="GO:0030288">
    <property type="term" value="C:outer membrane-bounded periplasmic space"/>
    <property type="evidence" value="ECO:0007669"/>
    <property type="project" value="TreeGrafter"/>
</dbReference>
<evidence type="ECO:0000313" key="7">
    <source>
        <dbReference type="EMBL" id="SSA36179.1"/>
    </source>
</evidence>
<dbReference type="AlphaFoldDB" id="A0A2Y9A0Z6"/>
<feature type="signal peptide" evidence="5">
    <location>
        <begin position="1"/>
        <end position="25"/>
    </location>
</feature>
<dbReference type="RefSeq" id="WP_109687961.1">
    <property type="nucleotide sequence ID" value="NZ_QGDN01000001.1"/>
</dbReference>
<comment type="subcellular location">
    <subcellularLocation>
        <location evidence="1">Cell envelope</location>
    </subcellularLocation>
</comment>
<dbReference type="PANTHER" id="PTHR30532:SF24">
    <property type="entry name" value="FERRIC ENTEROBACTIN-BINDING PERIPLASMIC PROTEIN FEPB"/>
    <property type="match status" value="1"/>
</dbReference>
<dbReference type="SUPFAM" id="SSF53807">
    <property type="entry name" value="Helical backbone' metal receptor"/>
    <property type="match status" value="1"/>
</dbReference>
<evidence type="ECO:0000256" key="5">
    <source>
        <dbReference type="SAM" id="SignalP"/>
    </source>
</evidence>
<feature type="chain" id="PRO_5039011430" evidence="5">
    <location>
        <begin position="26"/>
        <end position="351"/>
    </location>
</feature>
<comment type="similarity">
    <text evidence="2">Belongs to the bacterial solute-binding protein 8 family.</text>
</comment>
<evidence type="ECO:0000256" key="3">
    <source>
        <dbReference type="ARBA" id="ARBA00022448"/>
    </source>
</evidence>
<dbReference type="PROSITE" id="PS51318">
    <property type="entry name" value="TAT"/>
    <property type="match status" value="1"/>
</dbReference>
<reference evidence="8" key="1">
    <citation type="submission" date="2016-10" db="EMBL/GenBank/DDBJ databases">
        <authorList>
            <person name="Varghese N."/>
            <person name="Submissions S."/>
        </authorList>
    </citation>
    <scope>NUCLEOTIDE SEQUENCE [LARGE SCALE GENOMIC DNA]</scope>
    <source>
        <strain evidence="8">DSM 22951</strain>
    </source>
</reference>
<protein>
    <submittedName>
        <fullName evidence="7">Iron complex transport system substrate-binding protein</fullName>
    </submittedName>
</protein>
<evidence type="ECO:0000256" key="2">
    <source>
        <dbReference type="ARBA" id="ARBA00008814"/>
    </source>
</evidence>
<feature type="domain" description="Fe/B12 periplasmic-binding" evidence="6">
    <location>
        <begin position="69"/>
        <end position="347"/>
    </location>
</feature>
<keyword evidence="8" id="KW-1185">Reference proteome</keyword>
<evidence type="ECO:0000256" key="4">
    <source>
        <dbReference type="ARBA" id="ARBA00022729"/>
    </source>
</evidence>
<dbReference type="Pfam" id="PF01497">
    <property type="entry name" value="Peripla_BP_2"/>
    <property type="match status" value="1"/>
</dbReference>
<keyword evidence="3" id="KW-0813">Transport</keyword>
<name>A0A2Y9A0Z6_9MICO</name>
<proteinExistence type="inferred from homology"/>
<sequence>MSDLSVSRRTLLGIFGAGAAGAALAACSTGSTSGSPTTGAGASSADASAYPVTIKHALGTTTISKPPTRIATVAETDQDMLVSLGVVPILVPATSWGGNARKSTDWFDAAVKKLGKDYPQQYSAADNLPVDEIAKATPDLILATNSGLTAEEYAKLSKIAPTVAYPGDAWGTTWQQSLEMVGKAVGKEAEAATLKTQTQQLIDDAKAKYPAIQGKTATWLYLDPTSNASFSVYLPLDNRPRMLNEFGFTTPAFVDTLQTANKGKFYADVSAEKASTADADVAVFYVTAAGDVAKLKSDKLLSQIPSLKSDTYVAAADNTISLTMGVPTTLSIPVAIEKFVPDLAKAAAKVS</sequence>
<dbReference type="InterPro" id="IPR002491">
    <property type="entry name" value="ABC_transptr_periplasmic_BD"/>
</dbReference>
<organism evidence="7 8">
    <name type="scientific">Branchiibius hedensis</name>
    <dbReference type="NCBI Taxonomy" id="672460"/>
    <lineage>
        <taxon>Bacteria</taxon>
        <taxon>Bacillati</taxon>
        <taxon>Actinomycetota</taxon>
        <taxon>Actinomycetes</taxon>
        <taxon>Micrococcales</taxon>
        <taxon>Dermacoccaceae</taxon>
        <taxon>Branchiibius</taxon>
    </lineage>
</organism>
<dbReference type="InterPro" id="IPR006311">
    <property type="entry name" value="TAT_signal"/>
</dbReference>
<gene>
    <name evidence="7" type="ORF">SAMN04489750_3562</name>
</gene>
<accession>A0A2Y9A0Z6</accession>
<keyword evidence="4 5" id="KW-0732">Signal</keyword>
<dbReference type="PANTHER" id="PTHR30532">
    <property type="entry name" value="IRON III DICITRATE-BINDING PERIPLASMIC PROTEIN"/>
    <property type="match status" value="1"/>
</dbReference>
<dbReference type="Proteomes" id="UP000250028">
    <property type="component" value="Unassembled WGS sequence"/>
</dbReference>
<dbReference type="PROSITE" id="PS50983">
    <property type="entry name" value="FE_B12_PBP"/>
    <property type="match status" value="1"/>
</dbReference>